<dbReference type="PROSITE" id="PS00028">
    <property type="entry name" value="ZINC_FINGER_C2H2_1"/>
    <property type="match status" value="3"/>
</dbReference>
<feature type="region of interest" description="Disordered" evidence="2">
    <location>
        <begin position="263"/>
        <end position="284"/>
    </location>
</feature>
<evidence type="ECO:0000256" key="1">
    <source>
        <dbReference type="PROSITE-ProRule" id="PRU00042"/>
    </source>
</evidence>
<dbReference type="Pfam" id="PF13912">
    <property type="entry name" value="zf-C2H2_6"/>
    <property type="match status" value="3"/>
</dbReference>
<dbReference type="PROSITE" id="PS50157">
    <property type="entry name" value="ZINC_FINGER_C2H2_2"/>
    <property type="match status" value="3"/>
</dbReference>
<reference evidence="4 5" key="1">
    <citation type="journal article" date="2013" name="BMC Genomics">
        <title>The miniature genome of a carnivorous plant Genlisea aurea contains a low number of genes and short non-coding sequences.</title>
        <authorList>
            <person name="Leushkin E.V."/>
            <person name="Sutormin R.A."/>
            <person name="Nabieva E.R."/>
            <person name="Penin A.A."/>
            <person name="Kondrashov A.S."/>
            <person name="Logacheva M.D."/>
        </authorList>
    </citation>
    <scope>NUCLEOTIDE SEQUENCE [LARGE SCALE GENOMIC DNA]</scope>
</reference>
<keyword evidence="1" id="KW-0479">Metal-binding</keyword>
<dbReference type="EMBL" id="AUSU01001407">
    <property type="protein sequence ID" value="EPS71098.1"/>
    <property type="molecule type" value="Genomic_DNA"/>
</dbReference>
<dbReference type="GO" id="GO:0008270">
    <property type="term" value="F:zinc ion binding"/>
    <property type="evidence" value="ECO:0007669"/>
    <property type="project" value="UniProtKB-KW"/>
</dbReference>
<dbReference type="PANTHER" id="PTHR46869:SF1">
    <property type="entry name" value="C2H2-LIKE ZINC FINGER PROTEIN"/>
    <property type="match status" value="1"/>
</dbReference>
<comment type="caution">
    <text evidence="4">The sequence shown here is derived from an EMBL/GenBank/DDBJ whole genome shotgun (WGS) entry which is preliminary data.</text>
</comment>
<evidence type="ECO:0000313" key="4">
    <source>
        <dbReference type="EMBL" id="EPS71098.1"/>
    </source>
</evidence>
<name>S8E5M5_9LAMI</name>
<dbReference type="Gene3D" id="3.30.160.60">
    <property type="entry name" value="Classic Zinc Finger"/>
    <property type="match status" value="1"/>
</dbReference>
<protein>
    <recommendedName>
        <fullName evidence="3">C2H2-type domain-containing protein</fullName>
    </recommendedName>
</protein>
<evidence type="ECO:0000313" key="5">
    <source>
        <dbReference type="Proteomes" id="UP000015453"/>
    </source>
</evidence>
<keyword evidence="1" id="KW-0863">Zinc-finger</keyword>
<feature type="region of interest" description="Disordered" evidence="2">
    <location>
        <begin position="1"/>
        <end position="35"/>
    </location>
</feature>
<evidence type="ECO:0000259" key="3">
    <source>
        <dbReference type="PROSITE" id="PS50157"/>
    </source>
</evidence>
<feature type="domain" description="C2H2-type" evidence="3">
    <location>
        <begin position="309"/>
        <end position="331"/>
    </location>
</feature>
<proteinExistence type="predicted"/>
<dbReference type="PANTHER" id="PTHR46869">
    <property type="entry name" value="C2H2-LIKE ZINC FINGER PROTEIN"/>
    <property type="match status" value="1"/>
</dbReference>
<dbReference type="InterPro" id="IPR013087">
    <property type="entry name" value="Znf_C2H2_type"/>
</dbReference>
<feature type="domain" description="C2H2-type" evidence="3">
    <location>
        <begin position="59"/>
        <end position="86"/>
    </location>
</feature>
<keyword evidence="5" id="KW-1185">Reference proteome</keyword>
<dbReference type="AlphaFoldDB" id="S8E5M5"/>
<keyword evidence="1" id="KW-0862">Zinc</keyword>
<feature type="region of interest" description="Disordered" evidence="2">
    <location>
        <begin position="326"/>
        <end position="382"/>
    </location>
</feature>
<feature type="compositionally biased region" description="Basic residues" evidence="2">
    <location>
        <begin position="326"/>
        <end position="339"/>
    </location>
</feature>
<dbReference type="SUPFAM" id="SSF57667">
    <property type="entry name" value="beta-beta-alpha zinc fingers"/>
    <property type="match status" value="1"/>
</dbReference>
<dbReference type="InterPro" id="IPR036236">
    <property type="entry name" value="Znf_C2H2_sf"/>
</dbReference>
<feature type="domain" description="C2H2-type" evidence="3">
    <location>
        <begin position="233"/>
        <end position="255"/>
    </location>
</feature>
<dbReference type="SMART" id="SM00355">
    <property type="entry name" value="ZnF_C2H2"/>
    <property type="match status" value="3"/>
</dbReference>
<dbReference type="OrthoDB" id="9411774at2759"/>
<evidence type="ECO:0000256" key="2">
    <source>
        <dbReference type="SAM" id="MobiDB-lite"/>
    </source>
</evidence>
<feature type="region of interest" description="Disordered" evidence="2">
    <location>
        <begin position="203"/>
        <end position="228"/>
    </location>
</feature>
<feature type="compositionally biased region" description="Acidic residues" evidence="2">
    <location>
        <begin position="362"/>
        <end position="382"/>
    </location>
</feature>
<gene>
    <name evidence="4" type="ORF">M569_03665</name>
</gene>
<dbReference type="Proteomes" id="UP000015453">
    <property type="component" value="Unassembled WGS sequence"/>
</dbReference>
<sequence length="382" mass="42298">MGMIEDHPVSMRQYRGAAAATNSSESDEKIGSLLPKPVPHFANGRRPGYGGGDITTTGRTCRKCSRVFGSVKALSGHMTWHSNRVKCLRDDDQSWASDLDSDDDDRIIIRTKQKKRAAKSGSSVSEIDVEGEEEEGALCLMLLSKDSGNKCSEYSDNNSVILEAKSSPKKKKNKGWEDETHSDSDYFLDESAKLEPGIRRKLFANDPLVRSKRRTSPPPPPPTNGSLQKRSKYECLNCKKAFSSYQALGGHRPCHRRSCCEEESKTGENSPEEESSSIAALGAAASKRTSAAAAMYEKKNKGKKSKLPHVCPFCDRVFKNGQALGGHKRSHFIGNHRIKPVVTTKKDKKQPSDMLDLNLPAPEEDEEEDEDEEDSDEQFSGW</sequence>
<accession>S8E5M5</accession>
<organism evidence="4 5">
    <name type="scientific">Genlisea aurea</name>
    <dbReference type="NCBI Taxonomy" id="192259"/>
    <lineage>
        <taxon>Eukaryota</taxon>
        <taxon>Viridiplantae</taxon>
        <taxon>Streptophyta</taxon>
        <taxon>Embryophyta</taxon>
        <taxon>Tracheophyta</taxon>
        <taxon>Spermatophyta</taxon>
        <taxon>Magnoliopsida</taxon>
        <taxon>eudicotyledons</taxon>
        <taxon>Gunneridae</taxon>
        <taxon>Pentapetalae</taxon>
        <taxon>asterids</taxon>
        <taxon>lamiids</taxon>
        <taxon>Lamiales</taxon>
        <taxon>Lentibulariaceae</taxon>
        <taxon>Genlisea</taxon>
    </lineage>
</organism>